<dbReference type="SUPFAM" id="SSF50475">
    <property type="entry name" value="FMN-binding split barrel"/>
    <property type="match status" value="1"/>
</dbReference>
<dbReference type="Proteomes" id="UP000233524">
    <property type="component" value="Unassembled WGS sequence"/>
</dbReference>
<evidence type="ECO:0000313" key="4">
    <source>
        <dbReference type="Proteomes" id="UP000233524"/>
    </source>
</evidence>
<feature type="domain" description="General stress protein FMN-binding split barrel" evidence="2">
    <location>
        <begin position="37"/>
        <end position="188"/>
    </location>
</feature>
<dbReference type="EMBL" id="NLAX01000701">
    <property type="protein sequence ID" value="PKS07371.1"/>
    <property type="molecule type" value="Genomic_DNA"/>
</dbReference>
<keyword evidence="4" id="KW-1185">Reference proteome</keyword>
<dbReference type="InterPro" id="IPR038725">
    <property type="entry name" value="YdaG_split_barrel_FMN-bd"/>
</dbReference>
<dbReference type="Gene3D" id="2.30.110.10">
    <property type="entry name" value="Electron Transport, Fmn-binding Protein, Chain A"/>
    <property type="match status" value="1"/>
</dbReference>
<dbReference type="VEuPathDB" id="FungiDB:jhhlp_005973"/>
<dbReference type="InParanoid" id="A0A2N3N4L1"/>
<feature type="region of interest" description="Disordered" evidence="1">
    <location>
        <begin position="1"/>
        <end position="27"/>
    </location>
</feature>
<protein>
    <recommendedName>
        <fullName evidence="2">General stress protein FMN-binding split barrel domain-containing protein</fullName>
    </recommendedName>
</protein>
<accession>A0A2N3N4L1</accession>
<dbReference type="Pfam" id="PF16242">
    <property type="entry name" value="Pyrid_ox_like"/>
    <property type="match status" value="1"/>
</dbReference>
<organism evidence="3 4">
    <name type="scientific">Lomentospora prolificans</name>
    <dbReference type="NCBI Taxonomy" id="41688"/>
    <lineage>
        <taxon>Eukaryota</taxon>
        <taxon>Fungi</taxon>
        <taxon>Dikarya</taxon>
        <taxon>Ascomycota</taxon>
        <taxon>Pezizomycotina</taxon>
        <taxon>Sordariomycetes</taxon>
        <taxon>Hypocreomycetidae</taxon>
        <taxon>Microascales</taxon>
        <taxon>Microascaceae</taxon>
        <taxon>Lomentospora</taxon>
    </lineage>
</organism>
<dbReference type="PANTHER" id="PTHR34818:SF1">
    <property type="entry name" value="PROTEIN BLI-3"/>
    <property type="match status" value="1"/>
</dbReference>
<reference evidence="3 4" key="1">
    <citation type="journal article" date="2017" name="G3 (Bethesda)">
        <title>First Draft Genome Sequence of the Pathogenic Fungus Lomentospora prolificans (Formerly Scedosporium prolificans).</title>
        <authorList>
            <person name="Luo R."/>
            <person name="Zimin A."/>
            <person name="Workman R."/>
            <person name="Fan Y."/>
            <person name="Pertea G."/>
            <person name="Grossman N."/>
            <person name="Wear M.P."/>
            <person name="Jia B."/>
            <person name="Miller H."/>
            <person name="Casadevall A."/>
            <person name="Timp W."/>
            <person name="Zhang S.X."/>
            <person name="Salzberg S.L."/>
        </authorList>
    </citation>
    <scope>NUCLEOTIDE SEQUENCE [LARGE SCALE GENOMIC DNA]</scope>
    <source>
        <strain evidence="3 4">JHH-5317</strain>
    </source>
</reference>
<dbReference type="InterPro" id="IPR012349">
    <property type="entry name" value="Split_barrel_FMN-bd"/>
</dbReference>
<feature type="compositionally biased region" description="Polar residues" evidence="1">
    <location>
        <begin position="1"/>
        <end position="14"/>
    </location>
</feature>
<sequence length="213" mass="22977">MTSTLSHNPNNNMIGNKPADPYTAENHTDAPLKEKMGSLLHFIERCKYGMLTTRDSNNGLLASRCMELSATDSNGTDLLFFTNTSSHKVEELSVDPHVNVSFVNASGEWASIAGSAVIVTDRAVIERYYNPVLKAWLGDLGDGKHDGSASDPRLGLIRVKMDTATYSLSGKNLFSRAAEVVHGAVTGQPAHVSKLTEITDPEIKAWRSGTTAA</sequence>
<dbReference type="AlphaFoldDB" id="A0A2N3N4L1"/>
<evidence type="ECO:0000259" key="2">
    <source>
        <dbReference type="Pfam" id="PF16242"/>
    </source>
</evidence>
<dbReference type="PANTHER" id="PTHR34818">
    <property type="entry name" value="PROTEIN BLI-3"/>
    <property type="match status" value="1"/>
</dbReference>
<evidence type="ECO:0000313" key="3">
    <source>
        <dbReference type="EMBL" id="PKS07371.1"/>
    </source>
</evidence>
<gene>
    <name evidence="3" type="ORF">jhhlp_005973</name>
</gene>
<proteinExistence type="predicted"/>
<evidence type="ECO:0000256" key="1">
    <source>
        <dbReference type="SAM" id="MobiDB-lite"/>
    </source>
</evidence>
<dbReference type="OrthoDB" id="434253at2759"/>
<name>A0A2N3N4L1_9PEZI</name>
<dbReference type="InterPro" id="IPR052917">
    <property type="entry name" value="Stress-Dev_Protein"/>
</dbReference>
<dbReference type="STRING" id="41688.A0A2N3N4L1"/>
<comment type="caution">
    <text evidence="3">The sequence shown here is derived from an EMBL/GenBank/DDBJ whole genome shotgun (WGS) entry which is preliminary data.</text>
</comment>